<keyword evidence="1" id="KW-0805">Transcription regulation</keyword>
<dbReference type="SUPFAM" id="SSF51215">
    <property type="entry name" value="Regulatory protein AraC"/>
    <property type="match status" value="1"/>
</dbReference>
<accession>A0A6J4E7E2</accession>
<dbReference type="RefSeq" id="WP_173180268.1">
    <property type="nucleotide sequence ID" value="NZ_AP023189.1"/>
</dbReference>
<dbReference type="PANTHER" id="PTHR46796">
    <property type="entry name" value="HTH-TYPE TRANSCRIPTIONAL ACTIVATOR RHAS-RELATED"/>
    <property type="match status" value="1"/>
</dbReference>
<evidence type="ECO:0000313" key="9">
    <source>
        <dbReference type="Proteomes" id="UP001054892"/>
    </source>
</evidence>
<dbReference type="EMBL" id="BQKM01000011">
    <property type="protein sequence ID" value="GJN54483.1"/>
    <property type="molecule type" value="Genomic_DNA"/>
</dbReference>
<evidence type="ECO:0000313" key="7">
    <source>
        <dbReference type="EMBL" id="GJN54483.1"/>
    </source>
</evidence>
<dbReference type="AlphaFoldDB" id="A0A6J4E7E2"/>
<dbReference type="InterPro" id="IPR003313">
    <property type="entry name" value="AraC-bd"/>
</dbReference>
<proteinExistence type="predicted"/>
<dbReference type="InterPro" id="IPR009057">
    <property type="entry name" value="Homeodomain-like_sf"/>
</dbReference>
<evidence type="ECO:0000256" key="2">
    <source>
        <dbReference type="ARBA" id="ARBA00023125"/>
    </source>
</evidence>
<gene>
    <name evidence="6" type="primary">chpD</name>
    <name evidence="6" type="ORF">TUM18999_37010</name>
    <name evidence="7" type="ORF">TUM20286_42350</name>
</gene>
<evidence type="ECO:0000259" key="5">
    <source>
        <dbReference type="PROSITE" id="PS01124"/>
    </source>
</evidence>
<evidence type="ECO:0000313" key="8">
    <source>
        <dbReference type="Proteomes" id="UP000509383"/>
    </source>
</evidence>
<comment type="function">
    <text evidence="4">Regulatory protein of the TOL plasmid xyl operons. XylS activates the xylXYZLTEGFJQKIH operon required for the degradation of toluene, m-xylene and p-xylene.</text>
</comment>
<reference evidence="6 8" key="1">
    <citation type="submission" date="2020-05" db="EMBL/GenBank/DDBJ databases">
        <title>Characterization of novel class B3 metallo-beta-lactamase from novel Pseudomonas species.</title>
        <authorList>
            <person name="Yamada K."/>
            <person name="Aoki K."/>
            <person name="Ishii Y."/>
        </authorList>
    </citation>
    <scope>NUCLEOTIDE SEQUENCE [LARGE SCALE GENOMIC DNA]</scope>
    <source>
        <strain evidence="6 8">TUM18999</strain>
        <strain evidence="7 9">TUM20286</strain>
    </source>
</reference>
<dbReference type="Gene3D" id="1.10.10.60">
    <property type="entry name" value="Homeodomain-like"/>
    <property type="match status" value="2"/>
</dbReference>
<organism evidence="6 8">
    <name type="scientific">Pseudomonas tohonis</name>
    <dbReference type="NCBI Taxonomy" id="2725477"/>
    <lineage>
        <taxon>Bacteria</taxon>
        <taxon>Pseudomonadati</taxon>
        <taxon>Pseudomonadota</taxon>
        <taxon>Gammaproteobacteria</taxon>
        <taxon>Pseudomonadales</taxon>
        <taxon>Pseudomonadaceae</taxon>
        <taxon>Pseudomonas</taxon>
    </lineage>
</organism>
<protein>
    <submittedName>
        <fullName evidence="6">Transcriptional regulator</fullName>
    </submittedName>
</protein>
<dbReference type="GO" id="GO:0043565">
    <property type="term" value="F:sequence-specific DNA binding"/>
    <property type="evidence" value="ECO:0007669"/>
    <property type="project" value="InterPro"/>
</dbReference>
<dbReference type="InterPro" id="IPR050204">
    <property type="entry name" value="AraC_XylS_family_regulators"/>
</dbReference>
<sequence length="263" mass="28855">MLHSRQACLGRLEVASNSGTGHAFAKHSHDECVIGVNRVGEEQVWLDRRSFRAGAGDITLYNPGQIQGGGVKEGEPWRYVGLYVTAEQLADDLGLARVEFHRACIHQPDLAASLADAVERALGGDALVRERAEERLLLWLGQLVQRSAGPLPDTAAVGVGSMTRVQELLAERLQDSPSLDELAAELGLCKFHLLRAFQKHTGLSPRQWAMQLRTRRARGLLRAGWSATDTAHALGFADQSHLNRHFRAAYGITPGELKRLFNA</sequence>
<keyword evidence="2" id="KW-0238">DNA-binding</keyword>
<dbReference type="InterPro" id="IPR018060">
    <property type="entry name" value="HTH_AraC"/>
</dbReference>
<evidence type="ECO:0000313" key="6">
    <source>
        <dbReference type="EMBL" id="BCG25510.1"/>
    </source>
</evidence>
<feature type="domain" description="HTH araC/xylS-type" evidence="5">
    <location>
        <begin position="163"/>
        <end position="260"/>
    </location>
</feature>
<evidence type="ECO:0000256" key="1">
    <source>
        <dbReference type="ARBA" id="ARBA00023015"/>
    </source>
</evidence>
<dbReference type="GO" id="GO:0003700">
    <property type="term" value="F:DNA-binding transcription factor activity"/>
    <property type="evidence" value="ECO:0007669"/>
    <property type="project" value="InterPro"/>
</dbReference>
<dbReference type="SMART" id="SM00342">
    <property type="entry name" value="HTH_ARAC"/>
    <property type="match status" value="1"/>
</dbReference>
<dbReference type="KEGG" id="ptw:TUM18999_37010"/>
<dbReference type="PROSITE" id="PS01124">
    <property type="entry name" value="HTH_ARAC_FAMILY_2"/>
    <property type="match status" value="1"/>
</dbReference>
<dbReference type="SUPFAM" id="SSF46689">
    <property type="entry name" value="Homeodomain-like"/>
    <property type="match status" value="2"/>
</dbReference>
<keyword evidence="9" id="KW-1185">Reference proteome</keyword>
<dbReference type="Pfam" id="PF02311">
    <property type="entry name" value="AraC_binding"/>
    <property type="match status" value="1"/>
</dbReference>
<dbReference type="Proteomes" id="UP000509383">
    <property type="component" value="Chromosome"/>
</dbReference>
<keyword evidence="3" id="KW-0804">Transcription</keyword>
<evidence type="ECO:0000256" key="3">
    <source>
        <dbReference type="ARBA" id="ARBA00023163"/>
    </source>
</evidence>
<dbReference type="Pfam" id="PF12833">
    <property type="entry name" value="HTH_18"/>
    <property type="match status" value="1"/>
</dbReference>
<dbReference type="PANTHER" id="PTHR46796:SF2">
    <property type="entry name" value="TRANSCRIPTIONAL REGULATORY PROTEIN"/>
    <property type="match status" value="1"/>
</dbReference>
<dbReference type="Proteomes" id="UP001054892">
    <property type="component" value="Unassembled WGS sequence"/>
</dbReference>
<dbReference type="EMBL" id="AP023189">
    <property type="protein sequence ID" value="BCG25510.1"/>
    <property type="molecule type" value="Genomic_DNA"/>
</dbReference>
<name>A0A6J4E7E2_9PSED</name>
<evidence type="ECO:0000256" key="4">
    <source>
        <dbReference type="ARBA" id="ARBA00037345"/>
    </source>
</evidence>
<dbReference type="InterPro" id="IPR037923">
    <property type="entry name" value="HTH-like"/>
</dbReference>